<evidence type="ECO:0000313" key="2">
    <source>
        <dbReference type="Proteomes" id="UP001161064"/>
    </source>
</evidence>
<evidence type="ECO:0000313" key="1">
    <source>
        <dbReference type="EMBL" id="GIU66961.1"/>
    </source>
</evidence>
<keyword evidence="2" id="KW-1185">Reference proteome</keyword>
<dbReference type="EMBL" id="BPFZ01000005">
    <property type="protein sequence ID" value="GIU66961.1"/>
    <property type="molecule type" value="Genomic_DNA"/>
</dbReference>
<protein>
    <recommendedName>
        <fullName evidence="3">30S ribosomal protein S20</fullName>
    </recommendedName>
</protein>
<proteinExistence type="predicted"/>
<accession>A0ABQ4PVG7</accession>
<organism evidence="1 2">
    <name type="scientific">Candidatus Phycosocius spiralis</name>
    <dbReference type="NCBI Taxonomy" id="2815099"/>
    <lineage>
        <taxon>Bacteria</taxon>
        <taxon>Pseudomonadati</taxon>
        <taxon>Pseudomonadota</taxon>
        <taxon>Alphaproteobacteria</taxon>
        <taxon>Caulobacterales</taxon>
        <taxon>Caulobacterales incertae sedis</taxon>
        <taxon>Candidatus Phycosocius</taxon>
    </lineage>
</organism>
<reference evidence="1" key="2">
    <citation type="journal article" date="2023" name="ISME Commun">
        <title>Characterization of a bloom-associated alphaproteobacterial lineage, 'Candidatus Phycosocius': insights into freshwater algal-bacterial interactions.</title>
        <authorList>
            <person name="Tanabe Y."/>
            <person name="Yamaguchi H."/>
            <person name="Yoshida M."/>
            <person name="Kai A."/>
            <person name="Okazaki Y."/>
        </authorList>
    </citation>
    <scope>NUCLEOTIDE SEQUENCE</scope>
    <source>
        <strain evidence="1">BOTRYCO-1</strain>
    </source>
</reference>
<reference evidence="1" key="1">
    <citation type="submission" date="2021-05" db="EMBL/GenBank/DDBJ databases">
        <authorList>
            <person name="Tanabe Y."/>
        </authorList>
    </citation>
    <scope>NUCLEOTIDE SEQUENCE</scope>
    <source>
        <strain evidence="1">BOTRYCO-1</strain>
    </source>
</reference>
<gene>
    <name evidence="1" type="ORF">PsB1_1115</name>
</gene>
<name>A0ABQ4PVG7_9PROT</name>
<comment type="caution">
    <text evidence="1">The sequence shown here is derived from an EMBL/GenBank/DDBJ whole genome shotgun (WGS) entry which is preliminary data.</text>
</comment>
<dbReference type="Proteomes" id="UP001161064">
    <property type="component" value="Unassembled WGS sequence"/>
</dbReference>
<sequence length="58" mass="6751">MADLINRKLIRNKQSRLEHSIKAAVNRLAFWHPQFEKTATEKSLARAQSRAQHLKPKS</sequence>
<evidence type="ECO:0008006" key="3">
    <source>
        <dbReference type="Google" id="ProtNLM"/>
    </source>
</evidence>